<organism evidence="2 3">
    <name type="scientific">Halobaculum lipolyticum</name>
    <dbReference type="NCBI Taxonomy" id="3032001"/>
    <lineage>
        <taxon>Archaea</taxon>
        <taxon>Methanobacteriati</taxon>
        <taxon>Methanobacteriota</taxon>
        <taxon>Stenosarchaea group</taxon>
        <taxon>Halobacteria</taxon>
        <taxon>Halobacteriales</taxon>
        <taxon>Haloferacaceae</taxon>
        <taxon>Halobaculum</taxon>
    </lineage>
</organism>
<comment type="caution">
    <text evidence="2">The sequence shown here is derived from an EMBL/GenBank/DDBJ whole genome shotgun (WGS) entry which is preliminary data.</text>
</comment>
<keyword evidence="1" id="KW-1133">Transmembrane helix</keyword>
<protein>
    <submittedName>
        <fullName evidence="2">Uncharacterized protein</fullName>
    </submittedName>
</protein>
<keyword evidence="1" id="KW-0812">Transmembrane</keyword>
<evidence type="ECO:0000313" key="2">
    <source>
        <dbReference type="EMBL" id="MFC7068573.1"/>
    </source>
</evidence>
<feature type="transmembrane region" description="Helical" evidence="1">
    <location>
        <begin position="47"/>
        <end position="65"/>
    </location>
</feature>
<keyword evidence="1" id="KW-0472">Membrane</keyword>
<proteinExistence type="predicted"/>
<dbReference type="GeneID" id="81126909"/>
<evidence type="ECO:0000313" key="3">
    <source>
        <dbReference type="Proteomes" id="UP001596461"/>
    </source>
</evidence>
<feature type="transmembrane region" description="Helical" evidence="1">
    <location>
        <begin position="17"/>
        <end position="35"/>
    </location>
</feature>
<feature type="transmembrane region" description="Helical" evidence="1">
    <location>
        <begin position="71"/>
        <end position="93"/>
    </location>
</feature>
<accession>A0ABD5WDH4</accession>
<name>A0ABD5WDH4_9EURY</name>
<dbReference type="InterPro" id="IPR058324">
    <property type="entry name" value="DUF8011"/>
</dbReference>
<dbReference type="Proteomes" id="UP001596461">
    <property type="component" value="Unassembled WGS sequence"/>
</dbReference>
<dbReference type="RefSeq" id="WP_284033617.1">
    <property type="nucleotide sequence ID" value="NZ_CP126155.1"/>
</dbReference>
<dbReference type="AlphaFoldDB" id="A0ABD5WDH4"/>
<sequence length="98" mass="9970">MPSTIRDLAFGEPAGRVYGTVQLCGALAFAGLYVYARSAGSGSGSSWLLFMVAGAALAGVAESLPTDLRRVAGVLRIAAVVTLVGLLIAVLFLPGYPV</sequence>
<evidence type="ECO:0000256" key="1">
    <source>
        <dbReference type="SAM" id="Phobius"/>
    </source>
</evidence>
<keyword evidence="3" id="KW-1185">Reference proteome</keyword>
<dbReference type="EMBL" id="JBHTAH010000002">
    <property type="protein sequence ID" value="MFC7068573.1"/>
    <property type="molecule type" value="Genomic_DNA"/>
</dbReference>
<dbReference type="Pfam" id="PF26041">
    <property type="entry name" value="DUF8011"/>
    <property type="match status" value="1"/>
</dbReference>
<reference evidence="2 3" key="1">
    <citation type="journal article" date="2019" name="Int. J. Syst. Evol. Microbiol.">
        <title>The Global Catalogue of Microorganisms (GCM) 10K type strain sequencing project: providing services to taxonomists for standard genome sequencing and annotation.</title>
        <authorList>
            <consortium name="The Broad Institute Genomics Platform"/>
            <consortium name="The Broad Institute Genome Sequencing Center for Infectious Disease"/>
            <person name="Wu L."/>
            <person name="Ma J."/>
        </authorList>
    </citation>
    <scope>NUCLEOTIDE SEQUENCE [LARGE SCALE GENOMIC DNA]</scope>
    <source>
        <strain evidence="2 3">DT31</strain>
    </source>
</reference>
<gene>
    <name evidence="2" type="ORF">ACFQL9_02890</name>
</gene>